<reference evidence="2" key="1">
    <citation type="submission" date="2017-08" db="EMBL/GenBank/DDBJ databases">
        <authorList>
            <person name="Polle J.E."/>
            <person name="Barry K."/>
            <person name="Cushman J."/>
            <person name="Schmutz J."/>
            <person name="Tran D."/>
            <person name="Hathwaick L.T."/>
            <person name="Yim W.C."/>
            <person name="Jenkins J."/>
            <person name="Mckie-Krisberg Z.M."/>
            <person name="Prochnik S."/>
            <person name="Lindquist E."/>
            <person name="Dockter R.B."/>
            <person name="Adam C."/>
            <person name="Molina H."/>
            <person name="Bunkerborg J."/>
            <person name="Jin E."/>
            <person name="Buchheim M."/>
            <person name="Magnuson J."/>
        </authorList>
    </citation>
    <scope>NUCLEOTIDE SEQUENCE</scope>
    <source>
        <strain evidence="2">CCAP 19/18</strain>
    </source>
</reference>
<name>A0ABQ7GLE2_DUNSA</name>
<evidence type="ECO:0000256" key="1">
    <source>
        <dbReference type="SAM" id="MobiDB-lite"/>
    </source>
</evidence>
<keyword evidence="3" id="KW-1185">Reference proteome</keyword>
<evidence type="ECO:0000313" key="2">
    <source>
        <dbReference type="EMBL" id="KAF5835429.1"/>
    </source>
</evidence>
<evidence type="ECO:0000313" key="3">
    <source>
        <dbReference type="Proteomes" id="UP000815325"/>
    </source>
</evidence>
<sequence>MSMASLCGSGGTARTSQCMAYLGAIVTLLFACDGEGAWRCYQEAMAVSVFACSEEGTAAQMLMDAYRSEDDQVVRKAVASCQTLKFLDNKVARLAMRLPQGTTKQVAASLGEAAGGGYAGTLAGGGGKGGDPGGPYFKGNVLDYGTKGGGGGAADTRAAQEEEEELL</sequence>
<dbReference type="Gene3D" id="1.25.40.10">
    <property type="entry name" value="Tetratricopeptide repeat domain"/>
    <property type="match status" value="1"/>
</dbReference>
<dbReference type="Proteomes" id="UP000815325">
    <property type="component" value="Unassembled WGS sequence"/>
</dbReference>
<protein>
    <submittedName>
        <fullName evidence="2">Uncharacterized protein</fullName>
    </submittedName>
</protein>
<gene>
    <name evidence="2" type="ORF">DUNSADRAFT_7417</name>
</gene>
<organism evidence="2 3">
    <name type="scientific">Dunaliella salina</name>
    <name type="common">Green alga</name>
    <name type="synonym">Protococcus salinus</name>
    <dbReference type="NCBI Taxonomy" id="3046"/>
    <lineage>
        <taxon>Eukaryota</taxon>
        <taxon>Viridiplantae</taxon>
        <taxon>Chlorophyta</taxon>
        <taxon>core chlorophytes</taxon>
        <taxon>Chlorophyceae</taxon>
        <taxon>CS clade</taxon>
        <taxon>Chlamydomonadales</taxon>
        <taxon>Dunaliellaceae</taxon>
        <taxon>Dunaliella</taxon>
    </lineage>
</organism>
<dbReference type="InterPro" id="IPR011990">
    <property type="entry name" value="TPR-like_helical_dom_sf"/>
</dbReference>
<feature type="region of interest" description="Disordered" evidence="1">
    <location>
        <begin position="148"/>
        <end position="167"/>
    </location>
</feature>
<proteinExistence type="predicted"/>
<comment type="caution">
    <text evidence="2">The sequence shown here is derived from an EMBL/GenBank/DDBJ whole genome shotgun (WGS) entry which is preliminary data.</text>
</comment>
<dbReference type="EMBL" id="MU069705">
    <property type="protein sequence ID" value="KAF5835429.1"/>
    <property type="molecule type" value="Genomic_DNA"/>
</dbReference>
<accession>A0ABQ7GLE2</accession>